<protein>
    <recommendedName>
        <fullName evidence="15">CFEM domain-containing protein</fullName>
    </recommendedName>
</protein>
<keyword evidence="8 14" id="KW-0732">Signal</keyword>
<evidence type="ECO:0000313" key="16">
    <source>
        <dbReference type="EMBL" id="KIO20047.1"/>
    </source>
</evidence>
<dbReference type="EMBL" id="KN823190">
    <property type="protein sequence ID" value="KIO20047.1"/>
    <property type="molecule type" value="Genomic_DNA"/>
</dbReference>
<evidence type="ECO:0000256" key="9">
    <source>
        <dbReference type="ARBA" id="ARBA00023004"/>
    </source>
</evidence>
<feature type="signal peptide" evidence="14">
    <location>
        <begin position="1"/>
        <end position="16"/>
    </location>
</feature>
<dbReference type="STRING" id="1051891.A0A0C3LF25"/>
<name>A0A0C3LF25_9AGAM</name>
<evidence type="ECO:0000259" key="15">
    <source>
        <dbReference type="PROSITE" id="PS52012"/>
    </source>
</evidence>
<dbReference type="GO" id="GO:0005576">
    <property type="term" value="C:extracellular region"/>
    <property type="evidence" value="ECO:0007669"/>
    <property type="project" value="UniProtKB-SubCell"/>
</dbReference>
<keyword evidence="11" id="KW-1015">Disulfide bond</keyword>
<comment type="similarity">
    <text evidence="3">Belongs to the RBT5 family.</text>
</comment>
<dbReference type="GO" id="GO:0046872">
    <property type="term" value="F:metal ion binding"/>
    <property type="evidence" value="ECO:0007669"/>
    <property type="project" value="UniProtKB-KW"/>
</dbReference>
<dbReference type="OrthoDB" id="3065412at2759"/>
<evidence type="ECO:0000256" key="11">
    <source>
        <dbReference type="ARBA" id="ARBA00023157"/>
    </source>
</evidence>
<evidence type="ECO:0000256" key="13">
    <source>
        <dbReference type="ARBA" id="ARBA00023288"/>
    </source>
</evidence>
<dbReference type="PANTHER" id="PTHR37928">
    <property type="entry name" value="CFEM DOMAIN PROTEIN (AFU_ORTHOLOGUE AFUA_6G14090)"/>
    <property type="match status" value="1"/>
</dbReference>
<proteinExistence type="inferred from homology"/>
<organism evidence="16 17">
    <name type="scientific">Tulasnella calospora MUT 4182</name>
    <dbReference type="NCBI Taxonomy" id="1051891"/>
    <lineage>
        <taxon>Eukaryota</taxon>
        <taxon>Fungi</taxon>
        <taxon>Dikarya</taxon>
        <taxon>Basidiomycota</taxon>
        <taxon>Agaricomycotina</taxon>
        <taxon>Agaricomycetes</taxon>
        <taxon>Cantharellales</taxon>
        <taxon>Tulasnellaceae</taxon>
        <taxon>Tulasnella</taxon>
    </lineage>
</organism>
<keyword evidence="6" id="KW-0349">Heme</keyword>
<dbReference type="PANTHER" id="PTHR37928:SF1">
    <property type="entry name" value="CFEM DOMAIN PROTEIN (AFU_ORTHOLOGUE AFUA_6G14090)"/>
    <property type="match status" value="1"/>
</dbReference>
<evidence type="ECO:0000313" key="17">
    <source>
        <dbReference type="Proteomes" id="UP000054248"/>
    </source>
</evidence>
<evidence type="ECO:0000256" key="2">
    <source>
        <dbReference type="ARBA" id="ARBA00004613"/>
    </source>
</evidence>
<dbReference type="AlphaFoldDB" id="A0A0C3LF25"/>
<evidence type="ECO:0000256" key="10">
    <source>
        <dbReference type="ARBA" id="ARBA00023136"/>
    </source>
</evidence>
<dbReference type="SMART" id="SM00747">
    <property type="entry name" value="CFEM"/>
    <property type="match status" value="2"/>
</dbReference>
<feature type="domain" description="CFEM" evidence="15">
    <location>
        <begin position="1"/>
        <end position="113"/>
    </location>
</feature>
<keyword evidence="17" id="KW-1185">Reference proteome</keyword>
<evidence type="ECO:0000256" key="3">
    <source>
        <dbReference type="ARBA" id="ARBA00010031"/>
    </source>
</evidence>
<keyword evidence="12" id="KW-0325">Glycoprotein</keyword>
<dbReference type="InterPro" id="IPR008427">
    <property type="entry name" value="Extracellular_membr_CFEM_dom"/>
</dbReference>
<evidence type="ECO:0000256" key="7">
    <source>
        <dbReference type="ARBA" id="ARBA00022723"/>
    </source>
</evidence>
<keyword evidence="10" id="KW-0472">Membrane</keyword>
<reference evidence="16 17" key="1">
    <citation type="submission" date="2014-04" db="EMBL/GenBank/DDBJ databases">
        <authorList>
            <consortium name="DOE Joint Genome Institute"/>
            <person name="Kuo A."/>
            <person name="Girlanda M."/>
            <person name="Perotto S."/>
            <person name="Kohler A."/>
            <person name="Nagy L.G."/>
            <person name="Floudas D."/>
            <person name="Copeland A."/>
            <person name="Barry K.W."/>
            <person name="Cichocki N."/>
            <person name="Veneault-Fourrey C."/>
            <person name="LaButti K."/>
            <person name="Lindquist E.A."/>
            <person name="Lipzen A."/>
            <person name="Lundell T."/>
            <person name="Morin E."/>
            <person name="Murat C."/>
            <person name="Sun H."/>
            <person name="Tunlid A."/>
            <person name="Henrissat B."/>
            <person name="Grigoriev I.V."/>
            <person name="Hibbett D.S."/>
            <person name="Martin F."/>
            <person name="Nordberg H.P."/>
            <person name="Cantor M.N."/>
            <person name="Hua S.X."/>
        </authorList>
    </citation>
    <scope>NUCLEOTIDE SEQUENCE [LARGE SCALE GENOMIC DNA]</scope>
    <source>
        <strain evidence="16 17">MUT 4182</strain>
    </source>
</reference>
<keyword evidence="5" id="KW-0964">Secreted</keyword>
<keyword evidence="7" id="KW-0479">Metal-binding</keyword>
<dbReference type="InterPro" id="IPR051735">
    <property type="entry name" value="CFEM_domain"/>
</dbReference>
<reference evidence="17" key="2">
    <citation type="submission" date="2015-01" db="EMBL/GenBank/DDBJ databases">
        <title>Evolutionary Origins and Diversification of the Mycorrhizal Mutualists.</title>
        <authorList>
            <consortium name="DOE Joint Genome Institute"/>
            <consortium name="Mycorrhizal Genomics Consortium"/>
            <person name="Kohler A."/>
            <person name="Kuo A."/>
            <person name="Nagy L.G."/>
            <person name="Floudas D."/>
            <person name="Copeland A."/>
            <person name="Barry K.W."/>
            <person name="Cichocki N."/>
            <person name="Veneault-Fourrey C."/>
            <person name="LaButti K."/>
            <person name="Lindquist E.A."/>
            <person name="Lipzen A."/>
            <person name="Lundell T."/>
            <person name="Morin E."/>
            <person name="Murat C."/>
            <person name="Riley R."/>
            <person name="Ohm R."/>
            <person name="Sun H."/>
            <person name="Tunlid A."/>
            <person name="Henrissat B."/>
            <person name="Grigoriev I.V."/>
            <person name="Hibbett D.S."/>
            <person name="Martin F."/>
        </authorList>
    </citation>
    <scope>NUCLEOTIDE SEQUENCE [LARGE SCALE GENOMIC DNA]</scope>
    <source>
        <strain evidence="17">MUT 4182</strain>
    </source>
</reference>
<keyword evidence="4" id="KW-1003">Cell membrane</keyword>
<accession>A0A0C3LF25</accession>
<comment type="subcellular location">
    <subcellularLocation>
        <location evidence="1">Cell membrane</location>
        <topology evidence="1">Lipid-anchor</topology>
        <topology evidence="1">GPI-anchor</topology>
    </subcellularLocation>
    <subcellularLocation>
        <location evidence="2">Secreted</location>
    </subcellularLocation>
</comment>
<evidence type="ECO:0000256" key="5">
    <source>
        <dbReference type="ARBA" id="ARBA00022525"/>
    </source>
</evidence>
<sequence>MRFSLVVLFAASLVSASSVFKRWNDDYGVPSCAKPCVANVDPWPCSRDDKACICINSNYGAQLDECIEGACSPEDVKAATEAGKKYCKAAGIDPENPFPKCGVHCFENAPTSNCYQDDNKCLCEEKDFLESFVWCFKDSCKGEDLKTAKCVGEAWCRAAGVDISSIFGS</sequence>
<dbReference type="HOGENOM" id="CLU_1518957_0_0_1"/>
<dbReference type="Proteomes" id="UP000054248">
    <property type="component" value="Unassembled WGS sequence"/>
</dbReference>
<evidence type="ECO:0000256" key="6">
    <source>
        <dbReference type="ARBA" id="ARBA00022617"/>
    </source>
</evidence>
<dbReference type="GO" id="GO:0005886">
    <property type="term" value="C:plasma membrane"/>
    <property type="evidence" value="ECO:0007669"/>
    <property type="project" value="UniProtKB-SubCell"/>
</dbReference>
<feature type="chain" id="PRO_5002166584" description="CFEM domain-containing protein" evidence="14">
    <location>
        <begin position="17"/>
        <end position="169"/>
    </location>
</feature>
<evidence type="ECO:0000256" key="12">
    <source>
        <dbReference type="ARBA" id="ARBA00023180"/>
    </source>
</evidence>
<keyword evidence="9" id="KW-0408">Iron</keyword>
<evidence type="ECO:0000256" key="4">
    <source>
        <dbReference type="ARBA" id="ARBA00022475"/>
    </source>
</evidence>
<gene>
    <name evidence="16" type="ORF">M407DRAFT_30280</name>
</gene>
<evidence type="ECO:0000256" key="8">
    <source>
        <dbReference type="ARBA" id="ARBA00022729"/>
    </source>
</evidence>
<dbReference type="Pfam" id="PF05730">
    <property type="entry name" value="CFEM"/>
    <property type="match status" value="2"/>
</dbReference>
<evidence type="ECO:0000256" key="14">
    <source>
        <dbReference type="SAM" id="SignalP"/>
    </source>
</evidence>
<dbReference type="PROSITE" id="PS52012">
    <property type="entry name" value="CFEM"/>
    <property type="match status" value="1"/>
</dbReference>
<keyword evidence="13" id="KW-0449">Lipoprotein</keyword>
<evidence type="ECO:0000256" key="1">
    <source>
        <dbReference type="ARBA" id="ARBA00004609"/>
    </source>
</evidence>